<name>H2YML1_CIOSA</name>
<dbReference type="eggNOG" id="KOG2559">
    <property type="taxonomic scope" value="Eukaryota"/>
</dbReference>
<reference evidence="3" key="3">
    <citation type="submission" date="2025-09" db="UniProtKB">
        <authorList>
            <consortium name="Ensembl"/>
        </authorList>
    </citation>
    <scope>IDENTIFICATION</scope>
</reference>
<organism evidence="3 4">
    <name type="scientific">Ciona savignyi</name>
    <name type="common">Pacific transparent sea squirt</name>
    <dbReference type="NCBI Taxonomy" id="51511"/>
    <lineage>
        <taxon>Eukaryota</taxon>
        <taxon>Metazoa</taxon>
        <taxon>Chordata</taxon>
        <taxon>Tunicata</taxon>
        <taxon>Ascidiacea</taxon>
        <taxon>Phlebobranchia</taxon>
        <taxon>Cionidae</taxon>
        <taxon>Ciona</taxon>
    </lineage>
</organism>
<evidence type="ECO:0000313" key="4">
    <source>
        <dbReference type="Proteomes" id="UP000007875"/>
    </source>
</evidence>
<dbReference type="GO" id="GO:0006396">
    <property type="term" value="P:RNA processing"/>
    <property type="evidence" value="ECO:0007669"/>
    <property type="project" value="InterPro"/>
</dbReference>
<dbReference type="InterPro" id="IPR002501">
    <property type="entry name" value="PsdUridine_synth_N"/>
</dbReference>
<dbReference type="Ensembl" id="ENSCSAVT00000006646.1">
    <property type="protein sequence ID" value="ENSCSAVP00000006563.1"/>
    <property type="gene ID" value="ENSCSAVG00000003930.1"/>
</dbReference>
<dbReference type="SUPFAM" id="SSF55120">
    <property type="entry name" value="Pseudouridine synthase"/>
    <property type="match status" value="1"/>
</dbReference>
<keyword evidence="4" id="KW-1185">Reference proteome</keyword>
<dbReference type="OMA" id="YHVTARM"/>
<feature type="domain" description="Pseudouridine synthase II N-terminal" evidence="2">
    <location>
        <begin position="101"/>
        <end position="237"/>
    </location>
</feature>
<dbReference type="GO" id="GO:0001522">
    <property type="term" value="P:pseudouridine synthesis"/>
    <property type="evidence" value="ECO:0007669"/>
    <property type="project" value="InterPro"/>
</dbReference>
<protein>
    <recommendedName>
        <fullName evidence="2">Pseudouridine synthase II N-terminal domain-containing protein</fullName>
    </recommendedName>
</protein>
<dbReference type="HOGENOM" id="CLU_032087_1_1_1"/>
<dbReference type="PANTHER" id="PTHR13195:SF0">
    <property type="entry name" value="PSEUDOURIDYLATE SYNTHASE TRUB2, MITOCHONDRIAL"/>
    <property type="match status" value="1"/>
</dbReference>
<dbReference type="InParanoid" id="H2YML1"/>
<proteinExistence type="inferred from homology"/>
<dbReference type="PANTHER" id="PTHR13195">
    <property type="entry name" value="PSEUDOURIDINE SYNTHASE-RELATED"/>
    <property type="match status" value="1"/>
</dbReference>
<reference evidence="4" key="1">
    <citation type="submission" date="2003-08" db="EMBL/GenBank/DDBJ databases">
        <authorList>
            <person name="Birren B."/>
            <person name="Nusbaum C."/>
            <person name="Abebe A."/>
            <person name="Abouelleil A."/>
            <person name="Adekoya E."/>
            <person name="Ait-zahra M."/>
            <person name="Allen N."/>
            <person name="Allen T."/>
            <person name="An P."/>
            <person name="Anderson M."/>
            <person name="Anderson S."/>
            <person name="Arachchi H."/>
            <person name="Armbruster J."/>
            <person name="Bachantsang P."/>
            <person name="Baldwin J."/>
            <person name="Barry A."/>
            <person name="Bayul T."/>
            <person name="Blitshsteyn B."/>
            <person name="Bloom T."/>
            <person name="Blye J."/>
            <person name="Boguslavskiy L."/>
            <person name="Borowsky M."/>
            <person name="Boukhgalter B."/>
            <person name="Brunache A."/>
            <person name="Butler J."/>
            <person name="Calixte N."/>
            <person name="Calvo S."/>
            <person name="Camarata J."/>
            <person name="Campo K."/>
            <person name="Chang J."/>
            <person name="Cheshatsang Y."/>
            <person name="Citroen M."/>
            <person name="Collymore A."/>
            <person name="Considine T."/>
            <person name="Cook A."/>
            <person name="Cooke P."/>
            <person name="Corum B."/>
            <person name="Cuomo C."/>
            <person name="David R."/>
            <person name="Dawoe T."/>
            <person name="Degray S."/>
            <person name="Dodge S."/>
            <person name="Dooley K."/>
            <person name="Dorje P."/>
            <person name="Dorjee K."/>
            <person name="Dorris L."/>
            <person name="Duffey N."/>
            <person name="Dupes A."/>
            <person name="Elkins T."/>
            <person name="Engels R."/>
            <person name="Erickson J."/>
            <person name="Farina A."/>
            <person name="Faro S."/>
            <person name="Ferreira P."/>
            <person name="Fischer H."/>
            <person name="Fitzgerald M."/>
            <person name="Foley K."/>
            <person name="Gage D."/>
            <person name="Galagan J."/>
            <person name="Gearin G."/>
            <person name="Gnerre S."/>
            <person name="Gnirke A."/>
            <person name="Goyette A."/>
            <person name="Graham J."/>
            <person name="Grandbois E."/>
            <person name="Gyaltsen K."/>
            <person name="Hafez N."/>
            <person name="Hagopian D."/>
            <person name="Hagos B."/>
            <person name="Hall J."/>
            <person name="Hatcher B."/>
            <person name="Heller A."/>
            <person name="Higgins H."/>
            <person name="Honan T."/>
            <person name="Horn A."/>
            <person name="Houde N."/>
            <person name="Hughes L."/>
            <person name="Hulme W."/>
            <person name="Husby E."/>
            <person name="Iliev I."/>
            <person name="Jaffe D."/>
            <person name="Jones C."/>
            <person name="Kamal M."/>
            <person name="Kamat A."/>
            <person name="Kamvysselis M."/>
            <person name="Karlsson E."/>
            <person name="Kells C."/>
            <person name="Kieu A."/>
            <person name="Kisner P."/>
            <person name="Kodira C."/>
            <person name="Kulbokas E."/>
            <person name="Labutti K."/>
            <person name="Lama D."/>
            <person name="Landers T."/>
            <person name="Leger J."/>
            <person name="Levine S."/>
            <person name="Lewis D."/>
            <person name="Lewis T."/>
            <person name="Lindblad-toh K."/>
            <person name="Liu X."/>
            <person name="Lokyitsang T."/>
            <person name="Lokyitsang Y."/>
            <person name="Lucien O."/>
            <person name="Lui A."/>
            <person name="Ma L.J."/>
            <person name="Mabbitt R."/>
            <person name="Macdonald J."/>
            <person name="Maclean C."/>
            <person name="Major J."/>
            <person name="Manning J."/>
            <person name="Marabella R."/>
            <person name="Maru K."/>
            <person name="Matthews C."/>
            <person name="Mauceli E."/>
            <person name="Mccarthy M."/>
            <person name="Mcdonough S."/>
            <person name="Mcghee T."/>
            <person name="Meldrim J."/>
            <person name="Meneus L."/>
            <person name="Mesirov J."/>
            <person name="Mihalev A."/>
            <person name="Mihova T."/>
            <person name="Mikkelsen T."/>
            <person name="Mlenga V."/>
            <person name="Moru K."/>
            <person name="Mozes J."/>
            <person name="Mulrain L."/>
            <person name="Munson G."/>
            <person name="Naylor J."/>
            <person name="Newes C."/>
            <person name="Nguyen C."/>
            <person name="Nguyen N."/>
            <person name="Nguyen T."/>
            <person name="Nicol R."/>
            <person name="Nielsen C."/>
            <person name="Nizzari M."/>
            <person name="Norbu C."/>
            <person name="Norbu N."/>
            <person name="O'donnell P."/>
            <person name="Okoawo O."/>
            <person name="O'leary S."/>
            <person name="Omotosho B."/>
            <person name="O'neill K."/>
            <person name="Osman S."/>
            <person name="Parker S."/>
            <person name="Perrin D."/>
            <person name="Phunkhang P."/>
            <person name="Piqani B."/>
            <person name="Purcell S."/>
            <person name="Rachupka T."/>
            <person name="Ramasamy U."/>
            <person name="Rameau R."/>
            <person name="Ray V."/>
            <person name="Raymond C."/>
            <person name="Retta R."/>
            <person name="Richardson S."/>
            <person name="Rise C."/>
            <person name="Rodriguez J."/>
            <person name="Rogers J."/>
            <person name="Rogov P."/>
            <person name="Rutman M."/>
            <person name="Schupbach R."/>
            <person name="Seaman C."/>
            <person name="Settipalli S."/>
            <person name="Sharpe T."/>
            <person name="Sheridan J."/>
            <person name="Sherpa N."/>
            <person name="Shi J."/>
            <person name="Smirnov S."/>
            <person name="Smith C."/>
            <person name="Sougnez C."/>
            <person name="Spencer B."/>
            <person name="Stalker J."/>
            <person name="Stange-thomann N."/>
            <person name="Stavropoulos S."/>
            <person name="Stetson K."/>
            <person name="Stone C."/>
            <person name="Stone S."/>
            <person name="Stubbs M."/>
            <person name="Talamas J."/>
            <person name="Tchuinga P."/>
            <person name="Tenzing P."/>
            <person name="Tesfaye S."/>
            <person name="Theodore J."/>
            <person name="Thoulutsang Y."/>
            <person name="Topham K."/>
            <person name="Towey S."/>
            <person name="Tsamla T."/>
            <person name="Tsomo N."/>
            <person name="Vallee D."/>
            <person name="Vassiliev H."/>
            <person name="Venkataraman V."/>
            <person name="Vinson J."/>
            <person name="Vo A."/>
            <person name="Wade C."/>
            <person name="Wang S."/>
            <person name="Wangchuk T."/>
            <person name="Wangdi T."/>
            <person name="Whittaker C."/>
            <person name="Wilkinson J."/>
            <person name="Wu Y."/>
            <person name="Wyman D."/>
            <person name="Yadav S."/>
            <person name="Yang S."/>
            <person name="Yang X."/>
            <person name="Yeager S."/>
            <person name="Yee E."/>
            <person name="Young G."/>
            <person name="Zainoun J."/>
            <person name="Zembeck L."/>
            <person name="Zimmer A."/>
            <person name="Zody M."/>
            <person name="Lander E."/>
        </authorList>
    </citation>
    <scope>NUCLEOTIDE SEQUENCE [LARGE SCALE GENOMIC DNA]</scope>
</reference>
<accession>H2YML1</accession>
<evidence type="ECO:0000259" key="2">
    <source>
        <dbReference type="Pfam" id="PF01509"/>
    </source>
</evidence>
<dbReference type="InterPro" id="IPR039048">
    <property type="entry name" value="Trub2"/>
</dbReference>
<evidence type="ECO:0000256" key="1">
    <source>
        <dbReference type="ARBA" id="ARBA00008999"/>
    </source>
</evidence>
<reference evidence="3" key="2">
    <citation type="submission" date="2025-08" db="UniProtKB">
        <authorList>
            <consortium name="Ensembl"/>
        </authorList>
    </citation>
    <scope>IDENTIFICATION</scope>
</reference>
<dbReference type="AlphaFoldDB" id="H2YML1"/>
<dbReference type="GeneTree" id="ENSGT00940000156773"/>
<dbReference type="GO" id="GO:0003723">
    <property type="term" value="F:RNA binding"/>
    <property type="evidence" value="ECO:0007669"/>
    <property type="project" value="InterPro"/>
</dbReference>
<dbReference type="Gene3D" id="3.30.2350.10">
    <property type="entry name" value="Pseudouridine synthase"/>
    <property type="match status" value="1"/>
</dbReference>
<sequence length="325" mass="36617">MSNTPIVYAPRAYGLLSGMLAVYKPAGVGINSLHDKIVTKLVTDINRLEQRPQKQRLLQTKSISDSTIESLVSKTYVPDWSDHPLVTGPRFTNDNFLISFGNLLDADACGVQVIGVDKKGENLTKRYQNMGLPRKYKVHGQFGFASMTHSPKSRILERSTWDHVTADKISRVLTTIQVSHRNAMLRDSGLELSSHQAYKLASRGLLRPKGGYEPVIVDIKLSSLNLPHFVLEIICINDNCAYVRKILHEVAVELRTNAICTKLQVVQDGVFNHDSEHTLLSHQINTNNFLKSIFYYRPLLLPHLAKKADHFKKNNFIEKQNCATS</sequence>
<dbReference type="Pfam" id="PF01509">
    <property type="entry name" value="TruB_N"/>
    <property type="match status" value="1"/>
</dbReference>
<dbReference type="GO" id="GO:0009982">
    <property type="term" value="F:pseudouridine synthase activity"/>
    <property type="evidence" value="ECO:0007669"/>
    <property type="project" value="InterPro"/>
</dbReference>
<evidence type="ECO:0000313" key="3">
    <source>
        <dbReference type="Ensembl" id="ENSCSAVP00000006563.1"/>
    </source>
</evidence>
<dbReference type="Proteomes" id="UP000007875">
    <property type="component" value="Unassembled WGS sequence"/>
</dbReference>
<comment type="similarity">
    <text evidence="1">Belongs to the pseudouridine synthase TruB family.</text>
</comment>
<dbReference type="InterPro" id="IPR020103">
    <property type="entry name" value="PsdUridine_synth_cat_dom_sf"/>
</dbReference>
<dbReference type="STRING" id="51511.ENSCSAVP00000006563"/>